<name>B3DUX6_METI4</name>
<dbReference type="KEGG" id="min:Minf_1074"/>
<accession>B3DUX6</accession>
<evidence type="ECO:0000313" key="2">
    <source>
        <dbReference type="Proteomes" id="UP000009149"/>
    </source>
</evidence>
<dbReference type="STRING" id="481448.Minf_1074"/>
<reference evidence="1 2" key="1">
    <citation type="journal article" date="2008" name="Biol. Direct">
        <title>Complete genome sequence of the extremely acidophilic methanotroph isolate V4, Methylacidiphilum infernorum, a representative of the bacterial phylum Verrucomicrobia.</title>
        <authorList>
            <person name="Hou S."/>
            <person name="Makarova K.S."/>
            <person name="Saw J.H."/>
            <person name="Senin P."/>
            <person name="Ly B.V."/>
            <person name="Zhou Z."/>
            <person name="Ren Y."/>
            <person name="Wang J."/>
            <person name="Galperin M.Y."/>
            <person name="Omelchenko M.V."/>
            <person name="Wolf Y.I."/>
            <person name="Yutin N."/>
            <person name="Koonin E.V."/>
            <person name="Stott M.B."/>
            <person name="Mountain B.W."/>
            <person name="Crowe M.A."/>
            <person name="Smirnova A.V."/>
            <person name="Dunfield P.F."/>
            <person name="Feng L."/>
            <person name="Wang L."/>
            <person name="Alam M."/>
        </authorList>
    </citation>
    <scope>NUCLEOTIDE SEQUENCE [LARGE SCALE GENOMIC DNA]</scope>
    <source>
        <strain evidence="2">Isolate V4</strain>
    </source>
</reference>
<dbReference type="AlphaFoldDB" id="B3DUX6"/>
<protein>
    <submittedName>
        <fullName evidence="1">Uncharacterized protein</fullName>
    </submittedName>
</protein>
<dbReference type="EMBL" id="CP000975">
    <property type="protein sequence ID" value="ACD83129.1"/>
    <property type="molecule type" value="Genomic_DNA"/>
</dbReference>
<gene>
    <name evidence="1" type="ordered locus">Minf_1074</name>
</gene>
<organism evidence="1 2">
    <name type="scientific">Methylacidiphilum infernorum (isolate V4)</name>
    <name type="common">Methylokorus infernorum (strain V4)</name>
    <dbReference type="NCBI Taxonomy" id="481448"/>
    <lineage>
        <taxon>Bacteria</taxon>
        <taxon>Pseudomonadati</taxon>
        <taxon>Verrucomicrobiota</taxon>
        <taxon>Methylacidiphilae</taxon>
        <taxon>Methylacidiphilales</taxon>
        <taxon>Methylacidiphilaceae</taxon>
        <taxon>Methylacidiphilum (ex Ratnadevi et al. 2023)</taxon>
    </lineage>
</organism>
<proteinExistence type="predicted"/>
<dbReference type="HOGENOM" id="CLU_3365855_0_0_0"/>
<sequence>MGNRATRSDLVYLLFERKKLQNFSEAFFFSYLKKY</sequence>
<dbReference type="Proteomes" id="UP000009149">
    <property type="component" value="Chromosome"/>
</dbReference>
<evidence type="ECO:0000313" key="1">
    <source>
        <dbReference type="EMBL" id="ACD83129.1"/>
    </source>
</evidence>